<dbReference type="AlphaFoldDB" id="A0A246JDZ3"/>
<reference evidence="1 2" key="1">
    <citation type="journal article" date="2008" name="Int. J. Syst. Evol. Microbiol.">
        <title>Description of Roseateles aquatilis sp. nov. and Roseateles terrae sp. nov., in the class Betaproteobacteria, and emended description of the genus Roseateles.</title>
        <authorList>
            <person name="Gomila M."/>
            <person name="Bowien B."/>
            <person name="Falsen E."/>
            <person name="Moore E.R."/>
            <person name="Lalucat J."/>
        </authorList>
    </citation>
    <scope>NUCLEOTIDE SEQUENCE [LARGE SCALE GENOMIC DNA]</scope>
    <source>
        <strain evidence="1 2">CCUG 48205</strain>
    </source>
</reference>
<accession>A0A246JDZ3</accession>
<name>A0A246JDZ3_9BURK</name>
<keyword evidence="2" id="KW-1185">Reference proteome</keyword>
<organism evidence="1 2">
    <name type="scientific">Roseateles aquatilis</name>
    <dbReference type="NCBI Taxonomy" id="431061"/>
    <lineage>
        <taxon>Bacteria</taxon>
        <taxon>Pseudomonadati</taxon>
        <taxon>Pseudomonadota</taxon>
        <taxon>Betaproteobacteria</taxon>
        <taxon>Burkholderiales</taxon>
        <taxon>Sphaerotilaceae</taxon>
        <taxon>Roseateles</taxon>
    </lineage>
</organism>
<sequence>MHGKCPKCETLITNLRMDTLQAGVGMFPKKTWNAVTYCCPSCSTVLGAGIDPVALKTDEVLKGLGRG</sequence>
<proteinExistence type="predicted"/>
<dbReference type="EMBL" id="NIOF01000004">
    <property type="protein sequence ID" value="OWQ90818.1"/>
    <property type="molecule type" value="Genomic_DNA"/>
</dbReference>
<evidence type="ECO:0000313" key="2">
    <source>
        <dbReference type="Proteomes" id="UP000197468"/>
    </source>
</evidence>
<evidence type="ECO:0000313" key="1">
    <source>
        <dbReference type="EMBL" id="OWQ90818.1"/>
    </source>
</evidence>
<gene>
    <name evidence="1" type="ORF">CDN99_11665</name>
</gene>
<comment type="caution">
    <text evidence="1">The sequence shown here is derived from an EMBL/GenBank/DDBJ whole genome shotgun (WGS) entry which is preliminary data.</text>
</comment>
<protein>
    <submittedName>
        <fullName evidence="1">Uncharacterized protein</fullName>
    </submittedName>
</protein>
<dbReference type="Proteomes" id="UP000197468">
    <property type="component" value="Unassembled WGS sequence"/>
</dbReference>